<gene>
    <name evidence="5" type="ORF">PG994_013916</name>
</gene>
<keyword evidence="3" id="KW-0560">Oxidoreductase</keyword>
<dbReference type="EMBL" id="JAQQWL010000015">
    <property type="protein sequence ID" value="KAK8040909.1"/>
    <property type="molecule type" value="Genomic_DNA"/>
</dbReference>
<reference evidence="5 6" key="1">
    <citation type="submission" date="2023-01" db="EMBL/GenBank/DDBJ databases">
        <title>Analysis of 21 Apiospora genomes using comparative genomics revels a genus with tremendous synthesis potential of carbohydrate active enzymes and secondary metabolites.</title>
        <authorList>
            <person name="Sorensen T."/>
        </authorList>
    </citation>
    <scope>NUCLEOTIDE SEQUENCE [LARGE SCALE GENOMIC DNA]</scope>
    <source>
        <strain evidence="5 6">CBS 135458</strain>
    </source>
</reference>
<feature type="domain" description="FAD/NAD(P)-binding" evidence="4">
    <location>
        <begin position="229"/>
        <end position="313"/>
    </location>
</feature>
<dbReference type="RefSeq" id="XP_066708454.1">
    <property type="nucleotide sequence ID" value="XM_066865325.1"/>
</dbReference>
<organism evidence="5 6">
    <name type="scientific">Apiospora phragmitis</name>
    <dbReference type="NCBI Taxonomy" id="2905665"/>
    <lineage>
        <taxon>Eukaryota</taxon>
        <taxon>Fungi</taxon>
        <taxon>Dikarya</taxon>
        <taxon>Ascomycota</taxon>
        <taxon>Pezizomycotina</taxon>
        <taxon>Sordariomycetes</taxon>
        <taxon>Xylariomycetidae</taxon>
        <taxon>Amphisphaeriales</taxon>
        <taxon>Apiosporaceae</taxon>
        <taxon>Apiospora</taxon>
    </lineage>
</organism>
<dbReference type="Gene3D" id="3.50.50.60">
    <property type="entry name" value="FAD/NAD(P)-binding domain"/>
    <property type="match status" value="3"/>
</dbReference>
<dbReference type="InterPro" id="IPR050097">
    <property type="entry name" value="Ferredoxin-NADP_redctase_2"/>
</dbReference>
<dbReference type="GeneID" id="92098388"/>
<dbReference type="SUPFAM" id="SSF51905">
    <property type="entry name" value="FAD/NAD(P)-binding domain"/>
    <property type="match status" value="1"/>
</dbReference>
<dbReference type="Proteomes" id="UP001480595">
    <property type="component" value="Unassembled WGS sequence"/>
</dbReference>
<dbReference type="InterPro" id="IPR036188">
    <property type="entry name" value="FAD/NAD-bd_sf"/>
</dbReference>
<dbReference type="InterPro" id="IPR023753">
    <property type="entry name" value="FAD/NAD-binding_dom"/>
</dbReference>
<evidence type="ECO:0000256" key="3">
    <source>
        <dbReference type="ARBA" id="ARBA00023002"/>
    </source>
</evidence>
<name>A0ABR1T4U7_9PEZI</name>
<comment type="caution">
    <text evidence="5">The sequence shown here is derived from an EMBL/GenBank/DDBJ whole genome shotgun (WGS) entry which is preliminary data.</text>
</comment>
<keyword evidence="6" id="KW-1185">Reference proteome</keyword>
<evidence type="ECO:0000313" key="6">
    <source>
        <dbReference type="Proteomes" id="UP001480595"/>
    </source>
</evidence>
<sequence>MASGAEPTHDVLIIGGGPAGLAAALALCRQNHNSIIFDSGEYRNRFATEMHMVSTWDHRPPRDYLAASRAELTRRYPDQCIFVDGEIATIKRVSEGPSIFEASDAAGNQWRGQKVILATGVRDLLPFIDGLDDCWGHGVVHCLLCHGHEQRGAESVAVLALDAFAEPSGVLRVVRSCKQFAKRVRIYTNGNKRAATQLRPVAANVAGCDVEAGVIERLEMVKDADGGHGEERLHVVLEGAEEGGLTKEHMHSFAMYHAGTEQASSLVEELGIQLDDAGNIKLGTFAETSQPGIFAAGDCASRHKFVSIASGTGLLAGDVAAQQLQAEGA</sequence>
<comment type="similarity">
    <text evidence="1">Belongs to the class-II pyridine nucleotide-disulfide oxidoreductase family.</text>
</comment>
<dbReference type="PRINTS" id="PR00368">
    <property type="entry name" value="FADPNR"/>
</dbReference>
<accession>A0ABR1T4U7</accession>
<dbReference type="PANTHER" id="PTHR48105">
    <property type="entry name" value="THIOREDOXIN REDUCTASE 1-RELATED-RELATED"/>
    <property type="match status" value="1"/>
</dbReference>
<keyword evidence="2" id="KW-0285">Flavoprotein</keyword>
<dbReference type="PRINTS" id="PR00469">
    <property type="entry name" value="PNDRDTASEII"/>
</dbReference>
<evidence type="ECO:0000313" key="5">
    <source>
        <dbReference type="EMBL" id="KAK8040909.1"/>
    </source>
</evidence>
<evidence type="ECO:0000259" key="4">
    <source>
        <dbReference type="Pfam" id="PF07992"/>
    </source>
</evidence>
<evidence type="ECO:0000256" key="2">
    <source>
        <dbReference type="ARBA" id="ARBA00022630"/>
    </source>
</evidence>
<dbReference type="Pfam" id="PF07992">
    <property type="entry name" value="Pyr_redox_2"/>
    <property type="match status" value="2"/>
</dbReference>
<protein>
    <submittedName>
        <fullName evidence="5">Thioredoxin reductase gliT</fullName>
    </submittedName>
</protein>
<proteinExistence type="inferred from homology"/>
<feature type="domain" description="FAD/NAD(P)-binding" evidence="4">
    <location>
        <begin position="9"/>
        <end position="142"/>
    </location>
</feature>
<evidence type="ECO:0000256" key="1">
    <source>
        <dbReference type="ARBA" id="ARBA00009333"/>
    </source>
</evidence>